<keyword evidence="3" id="KW-1185">Reference proteome</keyword>
<organism evidence="2 3">
    <name type="scientific">Winogradskyella litorisediminis</name>
    <dbReference type="NCBI Taxonomy" id="1156618"/>
    <lineage>
        <taxon>Bacteria</taxon>
        <taxon>Pseudomonadati</taxon>
        <taxon>Bacteroidota</taxon>
        <taxon>Flavobacteriia</taxon>
        <taxon>Flavobacteriales</taxon>
        <taxon>Flavobacteriaceae</taxon>
        <taxon>Winogradskyella</taxon>
    </lineage>
</organism>
<dbReference type="InterPro" id="IPR001296">
    <property type="entry name" value="Glyco_trans_1"/>
</dbReference>
<proteinExistence type="predicted"/>
<evidence type="ECO:0000313" key="3">
    <source>
        <dbReference type="Proteomes" id="UP001597013"/>
    </source>
</evidence>
<dbReference type="RefSeq" id="WP_386132214.1">
    <property type="nucleotide sequence ID" value="NZ_JBHTJL010000016.1"/>
</dbReference>
<dbReference type="EC" id="2.4.-.-" evidence="2"/>
<reference evidence="3" key="1">
    <citation type="journal article" date="2019" name="Int. J. Syst. Evol. Microbiol.">
        <title>The Global Catalogue of Microorganisms (GCM) 10K type strain sequencing project: providing services to taxonomists for standard genome sequencing and annotation.</title>
        <authorList>
            <consortium name="The Broad Institute Genomics Platform"/>
            <consortium name="The Broad Institute Genome Sequencing Center for Infectious Disease"/>
            <person name="Wu L."/>
            <person name="Ma J."/>
        </authorList>
    </citation>
    <scope>NUCLEOTIDE SEQUENCE [LARGE SCALE GENOMIC DNA]</scope>
    <source>
        <strain evidence="3">CCUG 62215</strain>
    </source>
</reference>
<keyword evidence="2" id="KW-0808">Transferase</keyword>
<dbReference type="GO" id="GO:0016757">
    <property type="term" value="F:glycosyltransferase activity"/>
    <property type="evidence" value="ECO:0007669"/>
    <property type="project" value="UniProtKB-KW"/>
</dbReference>
<name>A0ABW3NBI8_9FLAO</name>
<evidence type="ECO:0000259" key="1">
    <source>
        <dbReference type="Pfam" id="PF00534"/>
    </source>
</evidence>
<sequence length="367" mass="41684">MKRVAILTPKSSDKAETFIRNHIDYLPFEKVIIHGGNKPYLLEGKKEDILSKFFFVLKNRIRNIFGLQIHDYRDYSLRKILKNKKIDLVFAEYLVTAAETLDVIRSLDIPLVTIALGYDISMYNILEKYKEKYVSLFEYASFIIVVSKHMSINLKLFNCPEFKIHYSPASPDKSFFEVQPHFQNKQLIAVGRFVEKKAPLVLINVFNLVCKSEPDANLIMAGDGPLLDGAKELAKDLSLENKIFFPGRISQEAQKKYLEDSYVFIQHSRLAQNGDSEGTPVAILEASAASLPIVSTHHAGIPNIVLHEHTGLLSEENDIETMAKNIIDILKSKDKAIIYGKNGKEFIQNNFSLEKHISDITNIINLV</sequence>
<evidence type="ECO:0000313" key="2">
    <source>
        <dbReference type="EMBL" id="MFD1064139.1"/>
    </source>
</evidence>
<dbReference type="Gene3D" id="3.40.50.2000">
    <property type="entry name" value="Glycogen Phosphorylase B"/>
    <property type="match status" value="2"/>
</dbReference>
<accession>A0ABW3NBI8</accession>
<protein>
    <submittedName>
        <fullName evidence="2">Glycosyltransferase family 4 protein</fullName>
        <ecNumber evidence="2">2.4.-.-</ecNumber>
    </submittedName>
</protein>
<dbReference type="CDD" id="cd03801">
    <property type="entry name" value="GT4_PimA-like"/>
    <property type="match status" value="1"/>
</dbReference>
<dbReference type="SUPFAM" id="SSF53756">
    <property type="entry name" value="UDP-Glycosyltransferase/glycogen phosphorylase"/>
    <property type="match status" value="1"/>
</dbReference>
<comment type="caution">
    <text evidence="2">The sequence shown here is derived from an EMBL/GenBank/DDBJ whole genome shotgun (WGS) entry which is preliminary data.</text>
</comment>
<feature type="domain" description="Glycosyl transferase family 1" evidence="1">
    <location>
        <begin position="183"/>
        <end position="345"/>
    </location>
</feature>
<keyword evidence="2" id="KW-0328">Glycosyltransferase</keyword>
<dbReference type="PANTHER" id="PTHR12526">
    <property type="entry name" value="GLYCOSYLTRANSFERASE"/>
    <property type="match status" value="1"/>
</dbReference>
<dbReference type="Pfam" id="PF00534">
    <property type="entry name" value="Glycos_transf_1"/>
    <property type="match status" value="1"/>
</dbReference>
<gene>
    <name evidence="2" type="ORF">ACFQ1Q_12850</name>
</gene>
<dbReference type="EMBL" id="JBHTJL010000016">
    <property type="protein sequence ID" value="MFD1064139.1"/>
    <property type="molecule type" value="Genomic_DNA"/>
</dbReference>
<dbReference type="Proteomes" id="UP001597013">
    <property type="component" value="Unassembled WGS sequence"/>
</dbReference>